<evidence type="ECO:0000313" key="2">
    <source>
        <dbReference type="Proteomes" id="UP000269396"/>
    </source>
</evidence>
<dbReference type="EMBL" id="UZAL01036872">
    <property type="protein sequence ID" value="VDP70687.1"/>
    <property type="molecule type" value="Genomic_DNA"/>
</dbReference>
<keyword evidence="2" id="KW-1185">Reference proteome</keyword>
<reference evidence="1 2" key="1">
    <citation type="submission" date="2018-11" db="EMBL/GenBank/DDBJ databases">
        <authorList>
            <consortium name="Pathogen Informatics"/>
        </authorList>
    </citation>
    <scope>NUCLEOTIDE SEQUENCE [LARGE SCALE GENOMIC DNA]</scope>
    <source>
        <strain>Denwood</strain>
        <strain evidence="2">Zambia</strain>
    </source>
</reference>
<protein>
    <submittedName>
        <fullName evidence="1">Uncharacterized protein</fullName>
    </submittedName>
</protein>
<organism evidence="1 2">
    <name type="scientific">Schistosoma mattheei</name>
    <dbReference type="NCBI Taxonomy" id="31246"/>
    <lineage>
        <taxon>Eukaryota</taxon>
        <taxon>Metazoa</taxon>
        <taxon>Spiralia</taxon>
        <taxon>Lophotrochozoa</taxon>
        <taxon>Platyhelminthes</taxon>
        <taxon>Trematoda</taxon>
        <taxon>Digenea</taxon>
        <taxon>Strigeidida</taxon>
        <taxon>Schistosomatoidea</taxon>
        <taxon>Schistosomatidae</taxon>
        <taxon>Schistosoma</taxon>
    </lineage>
</organism>
<evidence type="ECO:0000313" key="1">
    <source>
        <dbReference type="EMBL" id="VDP70687.1"/>
    </source>
</evidence>
<dbReference type="Proteomes" id="UP000269396">
    <property type="component" value="Unassembled WGS sequence"/>
</dbReference>
<dbReference type="InterPro" id="IPR027417">
    <property type="entry name" value="P-loop_NTPase"/>
</dbReference>
<name>A0A183PPB9_9TREM</name>
<sequence>MMSVDSKPYPFSNGLHLFGQLVIGPPGSGKTTYCAAMHDFLVKLGQCYIHDSFRLMQSLWYLLIYISN</sequence>
<dbReference type="Gene3D" id="3.40.50.300">
    <property type="entry name" value="P-loop containing nucleotide triphosphate hydrolases"/>
    <property type="match status" value="1"/>
</dbReference>
<dbReference type="SUPFAM" id="SSF52540">
    <property type="entry name" value="P-loop containing nucleoside triphosphate hydrolases"/>
    <property type="match status" value="1"/>
</dbReference>
<proteinExistence type="predicted"/>
<gene>
    <name evidence="1" type="ORF">SMTD_LOCUS16205</name>
</gene>
<dbReference type="AlphaFoldDB" id="A0A183PPB9"/>
<accession>A0A183PPB9</accession>